<gene>
    <name evidence="8" type="ORF">BBN63_29465</name>
</gene>
<dbReference type="InterPro" id="IPR020846">
    <property type="entry name" value="MFS_dom"/>
</dbReference>
<feature type="transmembrane region" description="Helical" evidence="6">
    <location>
        <begin position="278"/>
        <end position="296"/>
    </location>
</feature>
<feature type="transmembrane region" description="Helical" evidence="6">
    <location>
        <begin position="362"/>
        <end position="383"/>
    </location>
</feature>
<evidence type="ECO:0000259" key="7">
    <source>
        <dbReference type="PROSITE" id="PS50850"/>
    </source>
</evidence>
<dbReference type="Proteomes" id="UP000189677">
    <property type="component" value="Chromosome"/>
</dbReference>
<organism evidence="8 9">
    <name type="scientific">Streptomyces niveus</name>
    <name type="common">Streptomyces spheroides</name>
    <dbReference type="NCBI Taxonomy" id="193462"/>
    <lineage>
        <taxon>Bacteria</taxon>
        <taxon>Bacillati</taxon>
        <taxon>Actinomycetota</taxon>
        <taxon>Actinomycetes</taxon>
        <taxon>Kitasatosporales</taxon>
        <taxon>Streptomycetaceae</taxon>
        <taxon>Streptomyces</taxon>
    </lineage>
</organism>
<evidence type="ECO:0000313" key="8">
    <source>
        <dbReference type="EMBL" id="AQU69708.1"/>
    </source>
</evidence>
<sequence>MPTGPPVFDGQRLRQARFAVAAVFCVHGAVTGSFATRIPWIQDHAALSAGQLGLALAFPAIGASVAMPLAGAISHRFGARTALRGLLALWTLSLTLPALAPNLVTLCLALFVYGATSGMSDVAMNALGVEIENRLDKSIMSSLHGMWSTGALLGSAGGTLAAHMDSDARVHHLIAATVLTVTGMVACRWVLDLRSTPEDEPPPRFALPPKSALLIGGVGFCAVFAEGASLDWSAVYLEDVLDTSPGLAAASTTAFALTMAIARLLGDRIVDRFGAVRCVRVGGVSATLGGALVVFAPNPLVAMGGFALVGLGVAVVVPLAFAAAGRSGPNPSQAIAGVATITYTSGLIAPSAIGAVADATSLVASFGLVTVLAFGLVLGASVLRTGDRRTAPAAGAGTDAGAGTAQPVPSVPDGLKSPSGD</sequence>
<keyword evidence="3 6" id="KW-1133">Transmembrane helix</keyword>
<reference evidence="8 9" key="1">
    <citation type="submission" date="2016-11" db="EMBL/GenBank/DDBJ databases">
        <title>Complete genome sequence of Streptomyces niveus SCSIO 3406.</title>
        <authorList>
            <person name="Zhu Q."/>
            <person name="Cheng W."/>
            <person name="Song Y."/>
            <person name="Li Q."/>
            <person name="Ju J."/>
        </authorList>
    </citation>
    <scope>NUCLEOTIDE SEQUENCE [LARGE SCALE GENOMIC DNA]</scope>
    <source>
        <strain evidence="8 9">SCSIO 3406</strain>
    </source>
</reference>
<feature type="transmembrane region" description="Helical" evidence="6">
    <location>
        <begin position="18"/>
        <end position="40"/>
    </location>
</feature>
<feature type="transmembrane region" description="Helical" evidence="6">
    <location>
        <begin position="212"/>
        <end position="235"/>
    </location>
</feature>
<dbReference type="OrthoDB" id="151222at2"/>
<dbReference type="RefSeq" id="WP_078078358.1">
    <property type="nucleotide sequence ID" value="NZ_CP018047.1"/>
</dbReference>
<feature type="compositionally biased region" description="Low complexity" evidence="5">
    <location>
        <begin position="392"/>
        <end position="405"/>
    </location>
</feature>
<feature type="region of interest" description="Disordered" evidence="5">
    <location>
        <begin position="392"/>
        <end position="421"/>
    </location>
</feature>
<dbReference type="EMBL" id="CP018047">
    <property type="protein sequence ID" value="AQU69708.1"/>
    <property type="molecule type" value="Genomic_DNA"/>
</dbReference>
<dbReference type="PANTHER" id="PTHR23514:SF13">
    <property type="entry name" value="INNER MEMBRANE PROTEIN YBJJ"/>
    <property type="match status" value="1"/>
</dbReference>
<dbReference type="KEGG" id="snw:BBN63_29465"/>
<keyword evidence="4 6" id="KW-0472">Membrane</keyword>
<protein>
    <submittedName>
        <fullName evidence="8">MFS transporter</fullName>
    </submittedName>
</protein>
<evidence type="ECO:0000256" key="3">
    <source>
        <dbReference type="ARBA" id="ARBA00022989"/>
    </source>
</evidence>
<feature type="transmembrane region" description="Helical" evidence="6">
    <location>
        <begin position="247"/>
        <end position="266"/>
    </location>
</feature>
<dbReference type="CDD" id="cd17393">
    <property type="entry name" value="MFS_MosC_like"/>
    <property type="match status" value="1"/>
</dbReference>
<dbReference type="PANTHER" id="PTHR23514">
    <property type="entry name" value="BYPASS OF STOP CODON PROTEIN 6"/>
    <property type="match status" value="1"/>
</dbReference>
<dbReference type="Gene3D" id="1.20.1250.20">
    <property type="entry name" value="MFS general substrate transporter like domains"/>
    <property type="match status" value="2"/>
</dbReference>
<dbReference type="InterPro" id="IPR051788">
    <property type="entry name" value="MFS_Transporter"/>
</dbReference>
<feature type="transmembrane region" description="Helical" evidence="6">
    <location>
        <begin position="170"/>
        <end position="191"/>
    </location>
</feature>
<evidence type="ECO:0000256" key="5">
    <source>
        <dbReference type="SAM" id="MobiDB-lite"/>
    </source>
</evidence>
<dbReference type="InterPro" id="IPR011701">
    <property type="entry name" value="MFS"/>
</dbReference>
<accession>A0A1U9QZL5</accession>
<evidence type="ECO:0000256" key="6">
    <source>
        <dbReference type="SAM" id="Phobius"/>
    </source>
</evidence>
<feature type="transmembrane region" description="Helical" evidence="6">
    <location>
        <begin position="302"/>
        <end position="322"/>
    </location>
</feature>
<dbReference type="AlphaFoldDB" id="A0A1U9QZL5"/>
<proteinExistence type="predicted"/>
<dbReference type="SUPFAM" id="SSF103473">
    <property type="entry name" value="MFS general substrate transporter"/>
    <property type="match status" value="1"/>
</dbReference>
<evidence type="ECO:0000256" key="4">
    <source>
        <dbReference type="ARBA" id="ARBA00023136"/>
    </source>
</evidence>
<name>A0A1U9QZL5_STRNV</name>
<feature type="domain" description="Major facilitator superfamily (MFS) profile" evidence="7">
    <location>
        <begin position="16"/>
        <end position="391"/>
    </location>
</feature>
<dbReference type="GO" id="GO:0005886">
    <property type="term" value="C:plasma membrane"/>
    <property type="evidence" value="ECO:0007669"/>
    <property type="project" value="UniProtKB-SubCell"/>
</dbReference>
<feature type="transmembrane region" description="Helical" evidence="6">
    <location>
        <begin position="86"/>
        <end position="113"/>
    </location>
</feature>
<evidence type="ECO:0000313" key="9">
    <source>
        <dbReference type="Proteomes" id="UP000189677"/>
    </source>
</evidence>
<feature type="transmembrane region" description="Helical" evidence="6">
    <location>
        <begin position="334"/>
        <end position="356"/>
    </location>
</feature>
<dbReference type="PROSITE" id="PS50850">
    <property type="entry name" value="MFS"/>
    <property type="match status" value="1"/>
</dbReference>
<feature type="transmembrane region" description="Helical" evidence="6">
    <location>
        <begin position="52"/>
        <end position="74"/>
    </location>
</feature>
<keyword evidence="9" id="KW-1185">Reference proteome</keyword>
<keyword evidence="2 6" id="KW-0812">Transmembrane</keyword>
<evidence type="ECO:0000256" key="1">
    <source>
        <dbReference type="ARBA" id="ARBA00004651"/>
    </source>
</evidence>
<comment type="subcellular location">
    <subcellularLocation>
        <location evidence="1">Cell membrane</location>
        <topology evidence="1">Multi-pass membrane protein</topology>
    </subcellularLocation>
</comment>
<dbReference type="Pfam" id="PF07690">
    <property type="entry name" value="MFS_1"/>
    <property type="match status" value="1"/>
</dbReference>
<dbReference type="GO" id="GO:0022857">
    <property type="term" value="F:transmembrane transporter activity"/>
    <property type="evidence" value="ECO:0007669"/>
    <property type="project" value="InterPro"/>
</dbReference>
<dbReference type="InterPro" id="IPR036259">
    <property type="entry name" value="MFS_trans_sf"/>
</dbReference>
<evidence type="ECO:0000256" key="2">
    <source>
        <dbReference type="ARBA" id="ARBA00022692"/>
    </source>
</evidence>